<evidence type="ECO:0000256" key="5">
    <source>
        <dbReference type="SAM" id="MobiDB-lite"/>
    </source>
</evidence>
<reference evidence="8 9" key="1">
    <citation type="submission" date="2019-11" db="EMBL/GenBank/DDBJ databases">
        <authorList>
            <person name="Criscuolo A."/>
        </authorList>
    </citation>
    <scope>NUCLEOTIDE SEQUENCE [LARGE SCALE GENOMIC DNA]</scope>
    <source>
        <strain evidence="8">CIP111667</strain>
    </source>
</reference>
<protein>
    <submittedName>
        <fullName evidence="8">TM2 domain protein</fullName>
    </submittedName>
</protein>
<feature type="transmembrane region" description="Helical" evidence="6">
    <location>
        <begin position="92"/>
        <end position="110"/>
    </location>
</feature>
<comment type="subcellular location">
    <subcellularLocation>
        <location evidence="1">Membrane</location>
        <topology evidence="1">Multi-pass membrane protein</topology>
    </subcellularLocation>
</comment>
<evidence type="ECO:0000256" key="3">
    <source>
        <dbReference type="ARBA" id="ARBA00022989"/>
    </source>
</evidence>
<evidence type="ECO:0000256" key="6">
    <source>
        <dbReference type="SAM" id="Phobius"/>
    </source>
</evidence>
<gene>
    <name evidence="8" type="ORF">HALOF300_00999</name>
</gene>
<organism evidence="8 9">
    <name type="scientific">Occultella aeris</name>
    <dbReference type="NCBI Taxonomy" id="2761496"/>
    <lineage>
        <taxon>Bacteria</taxon>
        <taxon>Bacillati</taxon>
        <taxon>Actinomycetota</taxon>
        <taxon>Actinomycetes</taxon>
        <taxon>Micrococcales</taxon>
        <taxon>Ruaniaceae</taxon>
        <taxon>Occultella</taxon>
    </lineage>
</organism>
<proteinExistence type="predicted"/>
<evidence type="ECO:0000256" key="2">
    <source>
        <dbReference type="ARBA" id="ARBA00022692"/>
    </source>
</evidence>
<keyword evidence="9" id="KW-1185">Reference proteome</keyword>
<feature type="domain" description="TM2" evidence="7">
    <location>
        <begin position="87"/>
        <end position="137"/>
    </location>
</feature>
<dbReference type="InterPro" id="IPR007829">
    <property type="entry name" value="TM2"/>
</dbReference>
<name>A0A7M4DFV4_9MICO</name>
<comment type="caution">
    <text evidence="8">The sequence shown here is derived from an EMBL/GenBank/DDBJ whole genome shotgun (WGS) entry which is preliminary data.</text>
</comment>
<dbReference type="EMBL" id="CACRYJ010000016">
    <property type="protein sequence ID" value="VZO35797.1"/>
    <property type="molecule type" value="Genomic_DNA"/>
</dbReference>
<evidence type="ECO:0000256" key="1">
    <source>
        <dbReference type="ARBA" id="ARBA00004141"/>
    </source>
</evidence>
<dbReference type="Proteomes" id="UP000419743">
    <property type="component" value="Unassembled WGS sequence"/>
</dbReference>
<evidence type="ECO:0000256" key="4">
    <source>
        <dbReference type="ARBA" id="ARBA00023136"/>
    </source>
</evidence>
<accession>A0A7M4DFV4</accession>
<evidence type="ECO:0000259" key="7">
    <source>
        <dbReference type="Pfam" id="PF05154"/>
    </source>
</evidence>
<feature type="region of interest" description="Disordered" evidence="5">
    <location>
        <begin position="1"/>
        <end position="35"/>
    </location>
</feature>
<sequence length="171" mass="18350">MSYNNQYGQPPQDPYQASGPQSWAGSGPAVPGGEAYGQGVVPHAYGQSSYGEPGAYGQAPGAYGPAPGAYGPPPGAYGAYGPVAPPQKDTTAAYLLWFFLGWLGVHNFYLNRVGPGIGQVALYVVGWATAVILIGWVMLFAWFVWWIIDAFMIPGIIREQNYRATGYPQPW</sequence>
<dbReference type="GO" id="GO:0016020">
    <property type="term" value="C:membrane"/>
    <property type="evidence" value="ECO:0007669"/>
    <property type="project" value="UniProtKB-SubCell"/>
</dbReference>
<keyword evidence="3 6" id="KW-1133">Transmembrane helix</keyword>
<dbReference type="Pfam" id="PF05154">
    <property type="entry name" value="TM2"/>
    <property type="match status" value="1"/>
</dbReference>
<evidence type="ECO:0000313" key="9">
    <source>
        <dbReference type="Proteomes" id="UP000419743"/>
    </source>
</evidence>
<feature type="transmembrane region" description="Helical" evidence="6">
    <location>
        <begin position="122"/>
        <end position="148"/>
    </location>
</feature>
<keyword evidence="2 6" id="KW-0812">Transmembrane</keyword>
<evidence type="ECO:0000313" key="8">
    <source>
        <dbReference type="EMBL" id="VZO35797.1"/>
    </source>
</evidence>
<keyword evidence="4 6" id="KW-0472">Membrane</keyword>
<dbReference type="RefSeq" id="WP_156739834.1">
    <property type="nucleotide sequence ID" value="NZ_CACRYJ010000016.1"/>
</dbReference>
<dbReference type="AlphaFoldDB" id="A0A7M4DFV4"/>